<reference evidence="1 2" key="1">
    <citation type="submission" date="2018-07" db="EMBL/GenBank/DDBJ databases">
        <title>Genomic Encyclopedia of Type Strains, Phase IV (KMG-IV): sequencing the most valuable type-strain genomes for metagenomic binning, comparative biology and taxonomic classification.</title>
        <authorList>
            <person name="Goeker M."/>
        </authorList>
    </citation>
    <scope>NUCLEOTIDE SEQUENCE [LARGE SCALE GENOMIC DNA]</scope>
    <source>
        <strain evidence="1 2">DSM 21634</strain>
    </source>
</reference>
<dbReference type="AlphaFoldDB" id="A0A368XTX4"/>
<dbReference type="Proteomes" id="UP000252884">
    <property type="component" value="Unassembled WGS sequence"/>
</dbReference>
<protein>
    <recommendedName>
        <fullName evidence="3">GGDEF domain-containing protein</fullName>
    </recommendedName>
</protein>
<dbReference type="RefSeq" id="WP_147282868.1">
    <property type="nucleotide sequence ID" value="NZ_QPJK01000004.1"/>
</dbReference>
<comment type="caution">
    <text evidence="1">The sequence shown here is derived from an EMBL/GenBank/DDBJ whole genome shotgun (WGS) entry which is preliminary data.</text>
</comment>
<gene>
    <name evidence="1" type="ORF">DES41_104250</name>
</gene>
<dbReference type="EMBL" id="QPJK01000004">
    <property type="protein sequence ID" value="RCW71431.1"/>
    <property type="molecule type" value="Genomic_DNA"/>
</dbReference>
<organism evidence="1 2">
    <name type="scientific">Pseudorhodoferax soli</name>
    <dbReference type="NCBI Taxonomy" id="545864"/>
    <lineage>
        <taxon>Bacteria</taxon>
        <taxon>Pseudomonadati</taxon>
        <taxon>Pseudomonadota</taxon>
        <taxon>Betaproteobacteria</taxon>
        <taxon>Burkholderiales</taxon>
        <taxon>Comamonadaceae</taxon>
    </lineage>
</organism>
<name>A0A368XTX4_9BURK</name>
<proteinExistence type="predicted"/>
<keyword evidence="2" id="KW-1185">Reference proteome</keyword>
<evidence type="ECO:0008006" key="3">
    <source>
        <dbReference type="Google" id="ProtNLM"/>
    </source>
</evidence>
<evidence type="ECO:0000313" key="2">
    <source>
        <dbReference type="Proteomes" id="UP000252884"/>
    </source>
</evidence>
<accession>A0A368XTX4</accession>
<evidence type="ECO:0000313" key="1">
    <source>
        <dbReference type="EMBL" id="RCW71431.1"/>
    </source>
</evidence>
<sequence length="81" mass="8990">MHSPRTRMELLRCRDALAAAEMSDDLRELADDLLDRLMGMHDARRLNGPVFLLALDSLELVPGLQASVQALRAAVHREVVG</sequence>
<dbReference type="OrthoDB" id="8910579at2"/>